<evidence type="ECO:0000256" key="3">
    <source>
        <dbReference type="ARBA" id="ARBA00004589"/>
    </source>
</evidence>
<comment type="similarity">
    <text evidence="15">Belongs to the glycosyl hydrolase 16 family. CRH1 subfamily.</text>
</comment>
<comment type="caution">
    <text evidence="20">The sequence shown here is derived from an EMBL/GenBank/DDBJ whole genome shotgun (WGS) entry which is preliminary data.</text>
</comment>
<evidence type="ECO:0000256" key="17">
    <source>
        <dbReference type="SAM" id="MobiDB-lite"/>
    </source>
</evidence>
<keyword evidence="4" id="KW-0336">GPI-anchor</keyword>
<evidence type="ECO:0000256" key="16">
    <source>
        <dbReference type="PIRNR" id="PIRNR037299"/>
    </source>
</evidence>
<evidence type="ECO:0000256" key="5">
    <source>
        <dbReference type="ARBA" id="ARBA00022676"/>
    </source>
</evidence>
<keyword evidence="9 16" id="KW-0472">Membrane</keyword>
<evidence type="ECO:0000256" key="6">
    <source>
        <dbReference type="ARBA" id="ARBA00022679"/>
    </source>
</evidence>
<organism evidence="20 21">
    <name type="scientific">Humicola insolens</name>
    <name type="common">Soft-rot fungus</name>
    <dbReference type="NCBI Taxonomy" id="85995"/>
    <lineage>
        <taxon>Eukaryota</taxon>
        <taxon>Fungi</taxon>
        <taxon>Dikarya</taxon>
        <taxon>Ascomycota</taxon>
        <taxon>Pezizomycotina</taxon>
        <taxon>Sordariomycetes</taxon>
        <taxon>Sordariomycetidae</taxon>
        <taxon>Sordariales</taxon>
        <taxon>Chaetomiaceae</taxon>
        <taxon>Mycothermus</taxon>
    </lineage>
</organism>
<evidence type="ECO:0000256" key="10">
    <source>
        <dbReference type="ARBA" id="ARBA00023157"/>
    </source>
</evidence>
<keyword evidence="12" id="KW-0449">Lipoprotein</keyword>
<dbReference type="InterPro" id="IPR000757">
    <property type="entry name" value="Beta-glucanase-like"/>
</dbReference>
<evidence type="ECO:0000256" key="14">
    <source>
        <dbReference type="ARBA" id="ARBA00023316"/>
    </source>
</evidence>
<evidence type="ECO:0000313" key="21">
    <source>
        <dbReference type="Proteomes" id="UP001583172"/>
    </source>
</evidence>
<evidence type="ECO:0000313" key="20">
    <source>
        <dbReference type="EMBL" id="KAL1836080.1"/>
    </source>
</evidence>
<dbReference type="SUPFAM" id="SSF49899">
    <property type="entry name" value="Concanavalin A-like lectins/glucanases"/>
    <property type="match status" value="1"/>
</dbReference>
<keyword evidence="8 16" id="KW-0378">Hydrolase</keyword>
<dbReference type="PANTHER" id="PTHR10963">
    <property type="entry name" value="GLYCOSYL HYDROLASE-RELATED"/>
    <property type="match status" value="1"/>
</dbReference>
<evidence type="ECO:0000256" key="8">
    <source>
        <dbReference type="ARBA" id="ARBA00022801"/>
    </source>
</evidence>
<keyword evidence="13" id="KW-0326">Glycosidase</keyword>
<dbReference type="PANTHER" id="PTHR10963:SF68">
    <property type="entry name" value="GLYCOSIDASE CRH1-RELATED"/>
    <property type="match status" value="1"/>
</dbReference>
<keyword evidence="21" id="KW-1185">Reference proteome</keyword>
<feature type="domain" description="GH16" evidence="19">
    <location>
        <begin position="27"/>
        <end position="239"/>
    </location>
</feature>
<accession>A0ABR3V393</accession>
<feature type="chain" id="PRO_5047484819" description="Crh-like protein" evidence="18">
    <location>
        <begin position="19"/>
        <end position="377"/>
    </location>
</feature>
<sequence length="377" mass="40113">MLFKIFKSVALAATLVSAQTFTECDPTKRDDCPNPKAVGAKVVDIDFRKGPSSFFKLADGTSLKYDANLGAVFSISNENEAPTIASTKYIFFGQVDVVVRASAGAGIVSSFVLQSDDLDEIDWEWLGGDNTQVQHNYFSKGCTENYDRGGTSGVGDPIGTFHTYTIRWTPEKLEWIIDGTVVRTLQNHAGLTGCDGYPQTPMQIKLGNWVAGRPGAPQGTIDWAGGLADFSKGPYEGYYQSIRIQDFMGGRGAKDATEYQWTDRSGTWESVKVVYNGEEVDQDDVTTTKKTSSTSTSTAKSSATVTSSFATVTKAVSTASFPTTPGSSFATFDPTSTESEATATETGEPPLATAAAPRAGVNMAAVAVAAVLGYLAL</sequence>
<evidence type="ECO:0000256" key="4">
    <source>
        <dbReference type="ARBA" id="ARBA00022622"/>
    </source>
</evidence>
<dbReference type="PIRSF" id="PIRSF037299">
    <property type="entry name" value="Glycosidase_CRH1_prd"/>
    <property type="match status" value="1"/>
</dbReference>
<proteinExistence type="inferred from homology"/>
<protein>
    <recommendedName>
        <fullName evidence="16">Crh-like protein</fullName>
        <ecNumber evidence="16">3.2.-.-</ecNumber>
    </recommendedName>
</protein>
<evidence type="ECO:0000256" key="13">
    <source>
        <dbReference type="ARBA" id="ARBA00023295"/>
    </source>
</evidence>
<evidence type="ECO:0000256" key="12">
    <source>
        <dbReference type="ARBA" id="ARBA00023288"/>
    </source>
</evidence>
<evidence type="ECO:0000256" key="18">
    <source>
        <dbReference type="SAM" id="SignalP"/>
    </source>
</evidence>
<comment type="catalytic activity">
    <reaction evidence="1">
        <text>Random endo-hydrolysis of N-acetyl-beta-D-glucosaminide (1-&gt;4)-beta-linkages in chitin and chitodextrins.</text>
        <dbReference type="EC" id="3.2.1.14"/>
    </reaction>
</comment>
<evidence type="ECO:0000256" key="7">
    <source>
        <dbReference type="ARBA" id="ARBA00022729"/>
    </source>
</evidence>
<gene>
    <name evidence="20" type="ORF">VTJ49DRAFT_5603</name>
</gene>
<evidence type="ECO:0000256" key="11">
    <source>
        <dbReference type="ARBA" id="ARBA00023180"/>
    </source>
</evidence>
<dbReference type="InterPro" id="IPR017168">
    <property type="entry name" value="CHR-like"/>
</dbReference>
<dbReference type="CDD" id="cd02183">
    <property type="entry name" value="GH16_fungal_CRH1_transglycosylase"/>
    <property type="match status" value="1"/>
</dbReference>
<reference evidence="20 21" key="1">
    <citation type="journal article" date="2024" name="Commun. Biol.">
        <title>Comparative genomic analysis of thermophilic fungi reveals convergent evolutionary adaptations and gene losses.</title>
        <authorList>
            <person name="Steindorff A.S."/>
            <person name="Aguilar-Pontes M.V."/>
            <person name="Robinson A.J."/>
            <person name="Andreopoulos B."/>
            <person name="LaButti K."/>
            <person name="Kuo A."/>
            <person name="Mondo S."/>
            <person name="Riley R."/>
            <person name="Otillar R."/>
            <person name="Haridas S."/>
            <person name="Lipzen A."/>
            <person name="Grimwood J."/>
            <person name="Schmutz J."/>
            <person name="Clum A."/>
            <person name="Reid I.D."/>
            <person name="Moisan M.C."/>
            <person name="Butler G."/>
            <person name="Nguyen T.T.M."/>
            <person name="Dewar K."/>
            <person name="Conant G."/>
            <person name="Drula E."/>
            <person name="Henrissat B."/>
            <person name="Hansel C."/>
            <person name="Singer S."/>
            <person name="Hutchinson M.I."/>
            <person name="de Vries R.P."/>
            <person name="Natvig D.O."/>
            <person name="Powell A.J."/>
            <person name="Tsang A."/>
            <person name="Grigoriev I.V."/>
        </authorList>
    </citation>
    <scope>NUCLEOTIDE SEQUENCE [LARGE SCALE GENOMIC DNA]</scope>
    <source>
        <strain evidence="20 21">CBS 620.91</strain>
    </source>
</reference>
<evidence type="ECO:0000256" key="15">
    <source>
        <dbReference type="ARBA" id="ARBA00038074"/>
    </source>
</evidence>
<keyword evidence="14" id="KW-0961">Cell wall biogenesis/degradation</keyword>
<dbReference type="PROSITE" id="PS51762">
    <property type="entry name" value="GH16_2"/>
    <property type="match status" value="1"/>
</dbReference>
<dbReference type="Proteomes" id="UP001583172">
    <property type="component" value="Unassembled WGS sequence"/>
</dbReference>
<keyword evidence="6" id="KW-0808">Transferase</keyword>
<feature type="region of interest" description="Disordered" evidence="17">
    <location>
        <begin position="326"/>
        <end position="349"/>
    </location>
</feature>
<evidence type="ECO:0000256" key="2">
    <source>
        <dbReference type="ARBA" id="ARBA00004196"/>
    </source>
</evidence>
<evidence type="ECO:0000256" key="9">
    <source>
        <dbReference type="ARBA" id="ARBA00023136"/>
    </source>
</evidence>
<keyword evidence="7 18" id="KW-0732">Signal</keyword>
<feature type="signal peptide" evidence="18">
    <location>
        <begin position="1"/>
        <end position="18"/>
    </location>
</feature>
<keyword evidence="10" id="KW-1015">Disulfide bond</keyword>
<dbReference type="EMBL" id="JAZGSY010000468">
    <property type="protein sequence ID" value="KAL1836080.1"/>
    <property type="molecule type" value="Genomic_DNA"/>
</dbReference>
<dbReference type="EC" id="3.2.-.-" evidence="16"/>
<name>A0ABR3V393_HUMIN</name>
<dbReference type="Gene3D" id="2.60.120.200">
    <property type="match status" value="1"/>
</dbReference>
<dbReference type="Pfam" id="PF00722">
    <property type="entry name" value="Glyco_hydro_16"/>
    <property type="match status" value="1"/>
</dbReference>
<evidence type="ECO:0000256" key="1">
    <source>
        <dbReference type="ARBA" id="ARBA00000822"/>
    </source>
</evidence>
<dbReference type="InterPro" id="IPR050546">
    <property type="entry name" value="Glycosyl_Hydrlase_16"/>
</dbReference>
<comment type="subcellular location">
    <subcellularLocation>
        <location evidence="2">Cell envelope</location>
    </subcellularLocation>
    <subcellularLocation>
        <location evidence="3">Membrane</location>
        <topology evidence="3">Lipid-anchor</topology>
        <topology evidence="3">GPI-anchor</topology>
    </subcellularLocation>
</comment>
<evidence type="ECO:0000259" key="19">
    <source>
        <dbReference type="PROSITE" id="PS51762"/>
    </source>
</evidence>
<dbReference type="InterPro" id="IPR013320">
    <property type="entry name" value="ConA-like_dom_sf"/>
</dbReference>
<keyword evidence="5" id="KW-0328">Glycosyltransferase</keyword>
<keyword evidence="11" id="KW-0325">Glycoprotein</keyword>
<feature type="compositionally biased region" description="Low complexity" evidence="17">
    <location>
        <begin position="334"/>
        <end position="349"/>
    </location>
</feature>